<dbReference type="GO" id="GO:0006412">
    <property type="term" value="P:translation"/>
    <property type="evidence" value="ECO:0007669"/>
    <property type="project" value="TreeGrafter"/>
</dbReference>
<sequence length="131" mass="14758">MQYHIGEIVSGTVTGIQAYGAFVQLDNETQGLVHISECRSAYIQSVDDELQVGMQVRVMIMDIDEYSGKISLSRRSVEDLALEGLAGKPHFSRGRVHYWTSQHYDFGFQTIQDNKADMVSEALQRLDKSGR</sequence>
<dbReference type="InterPro" id="IPR050437">
    <property type="entry name" value="Ribos_protein_bS1-like"/>
</dbReference>
<evidence type="ECO:0000256" key="1">
    <source>
        <dbReference type="ARBA" id="ARBA00025604"/>
    </source>
</evidence>
<evidence type="ECO:0000313" key="4">
    <source>
        <dbReference type="Proteomes" id="UP000051655"/>
    </source>
</evidence>
<feature type="domain" description="S1 motif" evidence="2">
    <location>
        <begin position="6"/>
        <end position="75"/>
    </location>
</feature>
<dbReference type="Pfam" id="PF00575">
    <property type="entry name" value="S1"/>
    <property type="match status" value="1"/>
</dbReference>
<dbReference type="RefSeq" id="WP_057754766.1">
    <property type="nucleotide sequence ID" value="NZ_JQBP01000002.1"/>
</dbReference>
<organism evidence="3 4">
    <name type="scientific">Weissella kandleri</name>
    <dbReference type="NCBI Taxonomy" id="1616"/>
    <lineage>
        <taxon>Bacteria</taxon>
        <taxon>Bacillati</taxon>
        <taxon>Bacillota</taxon>
        <taxon>Bacilli</taxon>
        <taxon>Lactobacillales</taxon>
        <taxon>Lactobacillaceae</taxon>
        <taxon>Weissella</taxon>
    </lineage>
</organism>
<dbReference type="FunFam" id="2.40.50.140:FF:000103">
    <property type="entry name" value="protein RRP5 homolog"/>
    <property type="match status" value="1"/>
</dbReference>
<dbReference type="STRING" id="1616.IV73_GL000684"/>
<dbReference type="Proteomes" id="UP000051655">
    <property type="component" value="Unassembled WGS sequence"/>
</dbReference>
<dbReference type="EMBL" id="JQBP01000002">
    <property type="protein sequence ID" value="KRN75514.1"/>
    <property type="molecule type" value="Genomic_DNA"/>
</dbReference>
<proteinExistence type="predicted"/>
<dbReference type="InterPro" id="IPR003029">
    <property type="entry name" value="S1_domain"/>
</dbReference>
<dbReference type="SMART" id="SM00316">
    <property type="entry name" value="S1"/>
    <property type="match status" value="1"/>
</dbReference>
<comment type="function">
    <text evidence="1">Binds mRNA; thus facilitating recognition of the initiation point. It is needed to translate mRNA with a short Shine-Dalgarno (SD) purine-rich sequence.</text>
</comment>
<comment type="caution">
    <text evidence="3">The sequence shown here is derived from an EMBL/GenBank/DDBJ whole genome shotgun (WGS) entry which is preliminary data.</text>
</comment>
<reference evidence="3 4" key="1">
    <citation type="journal article" date="2015" name="Genome Announc.">
        <title>Expanding the biotechnology potential of lactobacilli through comparative genomics of 213 strains and associated genera.</title>
        <authorList>
            <person name="Sun Z."/>
            <person name="Harris H.M."/>
            <person name="McCann A."/>
            <person name="Guo C."/>
            <person name="Argimon S."/>
            <person name="Zhang W."/>
            <person name="Yang X."/>
            <person name="Jeffery I.B."/>
            <person name="Cooney J.C."/>
            <person name="Kagawa T.F."/>
            <person name="Liu W."/>
            <person name="Song Y."/>
            <person name="Salvetti E."/>
            <person name="Wrobel A."/>
            <person name="Rasinkangas P."/>
            <person name="Parkhill J."/>
            <person name="Rea M.C."/>
            <person name="O'Sullivan O."/>
            <person name="Ritari J."/>
            <person name="Douillard F.P."/>
            <person name="Paul Ross R."/>
            <person name="Yang R."/>
            <person name="Briner A.E."/>
            <person name="Felis G.E."/>
            <person name="de Vos W.M."/>
            <person name="Barrangou R."/>
            <person name="Klaenhammer T.R."/>
            <person name="Caufield P.W."/>
            <person name="Cui Y."/>
            <person name="Zhang H."/>
            <person name="O'Toole P.W."/>
        </authorList>
    </citation>
    <scope>NUCLEOTIDE SEQUENCE [LARGE SCALE GENOMIC DNA]</scope>
    <source>
        <strain evidence="3 4">DSM 20593</strain>
    </source>
</reference>
<dbReference type="PATRIC" id="fig|1616.3.peg.702"/>
<accession>A0A0R2JM79</accession>
<gene>
    <name evidence="3" type="ORF">IV73_GL000684</name>
</gene>
<evidence type="ECO:0000313" key="3">
    <source>
        <dbReference type="EMBL" id="KRN75514.1"/>
    </source>
</evidence>
<dbReference type="OrthoDB" id="9810507at2"/>
<dbReference type="PANTHER" id="PTHR10724">
    <property type="entry name" value="30S RIBOSOMAL PROTEIN S1"/>
    <property type="match status" value="1"/>
</dbReference>
<dbReference type="AlphaFoldDB" id="A0A0R2JM79"/>
<dbReference type="SUPFAM" id="SSF50249">
    <property type="entry name" value="Nucleic acid-binding proteins"/>
    <property type="match status" value="1"/>
</dbReference>
<dbReference type="InterPro" id="IPR012340">
    <property type="entry name" value="NA-bd_OB-fold"/>
</dbReference>
<dbReference type="NCBIfam" id="NF040579">
    <property type="entry name" value="S1_dom_CvfD"/>
    <property type="match status" value="1"/>
</dbReference>
<dbReference type="GO" id="GO:0003729">
    <property type="term" value="F:mRNA binding"/>
    <property type="evidence" value="ECO:0007669"/>
    <property type="project" value="TreeGrafter"/>
</dbReference>
<evidence type="ECO:0000259" key="2">
    <source>
        <dbReference type="PROSITE" id="PS50126"/>
    </source>
</evidence>
<name>A0A0R2JM79_9LACO</name>
<dbReference type="GO" id="GO:0003735">
    <property type="term" value="F:structural constituent of ribosome"/>
    <property type="evidence" value="ECO:0007669"/>
    <property type="project" value="TreeGrafter"/>
</dbReference>
<dbReference type="PROSITE" id="PS50126">
    <property type="entry name" value="S1"/>
    <property type="match status" value="1"/>
</dbReference>
<dbReference type="Gene3D" id="2.40.50.140">
    <property type="entry name" value="Nucleic acid-binding proteins"/>
    <property type="match status" value="1"/>
</dbReference>
<protein>
    <recommendedName>
        <fullName evidence="2">S1 motif domain-containing protein</fullName>
    </recommendedName>
</protein>
<keyword evidence="4" id="KW-1185">Reference proteome</keyword>